<protein>
    <submittedName>
        <fullName evidence="2">GMP synthase (Glutamine-hydrolysing)</fullName>
    </submittedName>
</protein>
<sequence length="264" mass="28457">MTADGAPPDVRTTAGHAVPARHVVTPSSVPMALRPKILVVLHQEGSSPGRLGDMLVRRGFALDIRRPVLGDPLPASLSEHAGAIVFGGPMSANDPDAFVRTEIDWIAVPLAEEKPFLGICLGAQMLVKQLGGTVEPHGGGMAEIGYYPLEPTEAGLSVVPDWPTMVYQWHREGFDIPAGAELLAAGETFRNQAIRVGRNAYGIQFHTELTYAMLNRWTTRGAARLSLPGAQPRHAHFQGRGQFDAMTRRWLDGFLDVWIGGAAA</sequence>
<dbReference type="CDD" id="cd01741">
    <property type="entry name" value="GATase1_1"/>
    <property type="match status" value="1"/>
</dbReference>
<name>A0A4R6R6Y6_9HYPH</name>
<proteinExistence type="predicted"/>
<dbReference type="AlphaFoldDB" id="A0A4R6R6Y6"/>
<evidence type="ECO:0000313" key="3">
    <source>
        <dbReference type="Proteomes" id="UP000294547"/>
    </source>
</evidence>
<feature type="domain" description="Glutamine amidotransferase" evidence="1">
    <location>
        <begin position="77"/>
        <end position="210"/>
    </location>
</feature>
<reference evidence="2 3" key="1">
    <citation type="submission" date="2019-03" db="EMBL/GenBank/DDBJ databases">
        <title>Genomic Encyclopedia of Type Strains, Phase IV (KMG-IV): sequencing the most valuable type-strain genomes for metagenomic binning, comparative biology and taxonomic classification.</title>
        <authorList>
            <person name="Goeker M."/>
        </authorList>
    </citation>
    <scope>NUCLEOTIDE SEQUENCE [LARGE SCALE GENOMIC DNA]</scope>
    <source>
        <strain evidence="2 3">DSM 102969</strain>
    </source>
</reference>
<keyword evidence="3" id="KW-1185">Reference proteome</keyword>
<dbReference type="PANTHER" id="PTHR42695">
    <property type="entry name" value="GLUTAMINE AMIDOTRANSFERASE YLR126C-RELATED"/>
    <property type="match status" value="1"/>
</dbReference>
<evidence type="ECO:0000259" key="1">
    <source>
        <dbReference type="Pfam" id="PF00117"/>
    </source>
</evidence>
<dbReference type="NCBIfam" id="NF005072">
    <property type="entry name" value="PRK06490.1"/>
    <property type="match status" value="1"/>
</dbReference>
<dbReference type="PANTHER" id="PTHR42695:SF5">
    <property type="entry name" value="GLUTAMINE AMIDOTRANSFERASE YLR126C-RELATED"/>
    <property type="match status" value="1"/>
</dbReference>
<dbReference type="PROSITE" id="PS51273">
    <property type="entry name" value="GATASE_TYPE_1"/>
    <property type="match status" value="1"/>
</dbReference>
<accession>A0A4R6R6Y6</accession>
<comment type="caution">
    <text evidence="2">The sequence shown here is derived from an EMBL/GenBank/DDBJ whole genome shotgun (WGS) entry which is preliminary data.</text>
</comment>
<dbReference type="InterPro" id="IPR017926">
    <property type="entry name" value="GATASE"/>
</dbReference>
<dbReference type="InterPro" id="IPR044992">
    <property type="entry name" value="ChyE-like"/>
</dbReference>
<evidence type="ECO:0000313" key="2">
    <source>
        <dbReference type="EMBL" id="TDP81465.1"/>
    </source>
</evidence>
<dbReference type="Proteomes" id="UP000294547">
    <property type="component" value="Unassembled WGS sequence"/>
</dbReference>
<organism evidence="2 3">
    <name type="scientific">Oharaeibacter diazotrophicus</name>
    <dbReference type="NCBI Taxonomy" id="1920512"/>
    <lineage>
        <taxon>Bacteria</taxon>
        <taxon>Pseudomonadati</taxon>
        <taxon>Pseudomonadota</taxon>
        <taxon>Alphaproteobacteria</taxon>
        <taxon>Hyphomicrobiales</taxon>
        <taxon>Pleomorphomonadaceae</taxon>
        <taxon>Oharaeibacter</taxon>
    </lineage>
</organism>
<dbReference type="Gene3D" id="3.40.50.880">
    <property type="match status" value="1"/>
</dbReference>
<dbReference type="Pfam" id="PF00117">
    <property type="entry name" value="GATase"/>
    <property type="match status" value="1"/>
</dbReference>
<dbReference type="SUPFAM" id="SSF52317">
    <property type="entry name" value="Class I glutamine amidotransferase-like"/>
    <property type="match status" value="1"/>
</dbReference>
<dbReference type="GO" id="GO:0005829">
    <property type="term" value="C:cytosol"/>
    <property type="evidence" value="ECO:0007669"/>
    <property type="project" value="TreeGrafter"/>
</dbReference>
<dbReference type="InterPro" id="IPR029062">
    <property type="entry name" value="Class_I_gatase-like"/>
</dbReference>
<gene>
    <name evidence="2" type="ORF">EDD54_4335</name>
</gene>
<dbReference type="EMBL" id="SNXY01000012">
    <property type="protein sequence ID" value="TDP81465.1"/>
    <property type="molecule type" value="Genomic_DNA"/>
</dbReference>